<dbReference type="Pfam" id="PF25297">
    <property type="entry name" value="DUF7878"/>
    <property type="match status" value="1"/>
</dbReference>
<dbReference type="EMBL" id="BAAAOS010000040">
    <property type="protein sequence ID" value="GAA1593693.1"/>
    <property type="molecule type" value="Genomic_DNA"/>
</dbReference>
<comment type="caution">
    <text evidence="2">The sequence shown here is derived from an EMBL/GenBank/DDBJ whole genome shotgun (WGS) entry which is preliminary data.</text>
</comment>
<keyword evidence="3" id="KW-1185">Reference proteome</keyword>
<dbReference type="Proteomes" id="UP001500393">
    <property type="component" value="Unassembled WGS sequence"/>
</dbReference>
<proteinExistence type="predicted"/>
<protein>
    <recommendedName>
        <fullName evidence="1">DUF7878 domain-containing protein</fullName>
    </recommendedName>
</protein>
<organism evidence="2 3">
    <name type="scientific">Kribbella sancticallisti</name>
    <dbReference type="NCBI Taxonomy" id="460087"/>
    <lineage>
        <taxon>Bacteria</taxon>
        <taxon>Bacillati</taxon>
        <taxon>Actinomycetota</taxon>
        <taxon>Actinomycetes</taxon>
        <taxon>Propionibacteriales</taxon>
        <taxon>Kribbellaceae</taxon>
        <taxon>Kribbella</taxon>
    </lineage>
</organism>
<feature type="domain" description="DUF7878" evidence="1">
    <location>
        <begin position="5"/>
        <end position="123"/>
    </location>
</feature>
<gene>
    <name evidence="2" type="ORF">GCM10009789_54670</name>
</gene>
<name>A0ABN2E1X0_9ACTN</name>
<reference evidence="2 3" key="1">
    <citation type="journal article" date="2019" name="Int. J. Syst. Evol. Microbiol.">
        <title>The Global Catalogue of Microorganisms (GCM) 10K type strain sequencing project: providing services to taxonomists for standard genome sequencing and annotation.</title>
        <authorList>
            <consortium name="The Broad Institute Genomics Platform"/>
            <consortium name="The Broad Institute Genome Sequencing Center for Infectious Disease"/>
            <person name="Wu L."/>
            <person name="Ma J."/>
        </authorList>
    </citation>
    <scope>NUCLEOTIDE SEQUENCE [LARGE SCALE GENOMIC DNA]</scope>
    <source>
        <strain evidence="2 3">JCM 14969</strain>
    </source>
</reference>
<dbReference type="RefSeq" id="WP_344218800.1">
    <property type="nucleotide sequence ID" value="NZ_BAAAOS010000040.1"/>
</dbReference>
<dbReference type="InterPro" id="IPR057200">
    <property type="entry name" value="DUF7878"/>
</dbReference>
<evidence type="ECO:0000313" key="2">
    <source>
        <dbReference type="EMBL" id="GAA1593693.1"/>
    </source>
</evidence>
<accession>A0ABN2E1X0</accession>
<evidence type="ECO:0000313" key="3">
    <source>
        <dbReference type="Proteomes" id="UP001500393"/>
    </source>
</evidence>
<evidence type="ECO:0000259" key="1">
    <source>
        <dbReference type="Pfam" id="PF25297"/>
    </source>
</evidence>
<sequence length="144" mass="16322">MLLTYTNLNADDLRGSTVADYLISIEADFAILDDDLTVYEEPYFPVVELARSLHIWAVRGETHDFVFESLSFEEPGAVTIVRRESGWVFGSMFAPKVTSSVIEWRDVQECVAAFEAKIRKDLARLSIDPDRVFRDSGPRQSRAS</sequence>